<gene>
    <name evidence="1" type="ORF">Q604_UNBC17370G0002</name>
</gene>
<sequence>MTVGVQLLPGLKGETWQTIIETAIAVAA</sequence>
<evidence type="ECO:0000313" key="1">
    <source>
        <dbReference type="EMBL" id="ETJ26470.1"/>
    </source>
</evidence>
<dbReference type="EMBL" id="AZMM01017370">
    <property type="protein sequence ID" value="ETJ26470.1"/>
    <property type="molecule type" value="Genomic_DNA"/>
</dbReference>
<proteinExistence type="predicted"/>
<name>W1XAF8_9ZZZZ</name>
<dbReference type="AlphaFoldDB" id="W1XAF8"/>
<organism evidence="1">
    <name type="scientific">human gut metagenome</name>
    <dbReference type="NCBI Taxonomy" id="408170"/>
    <lineage>
        <taxon>unclassified sequences</taxon>
        <taxon>metagenomes</taxon>
        <taxon>organismal metagenomes</taxon>
    </lineage>
</organism>
<protein>
    <submittedName>
        <fullName evidence="1">Uncharacterized protein</fullName>
    </submittedName>
</protein>
<reference evidence="1" key="1">
    <citation type="submission" date="2013-12" db="EMBL/GenBank/DDBJ databases">
        <title>A Varibaculum cambriense genome reconstructed from a premature infant gut community with otherwise low bacterial novelty that shifts toward anaerobic metabolism during the third week of life.</title>
        <authorList>
            <person name="Brown C.T."/>
            <person name="Sharon I."/>
            <person name="Thomas B.C."/>
            <person name="Castelle C.J."/>
            <person name="Morowitz M.J."/>
            <person name="Banfield J.F."/>
        </authorList>
    </citation>
    <scope>NUCLEOTIDE SEQUENCE</scope>
</reference>
<accession>W1XAF8</accession>
<comment type="caution">
    <text evidence="1">The sequence shown here is derived from an EMBL/GenBank/DDBJ whole genome shotgun (WGS) entry which is preliminary data.</text>
</comment>
<feature type="non-terminal residue" evidence="1">
    <location>
        <position position="28"/>
    </location>
</feature>